<dbReference type="AlphaFoldDB" id="A0A5B7JX63"/>
<name>A0A5B7JX63_PORTR</name>
<evidence type="ECO:0000313" key="3">
    <source>
        <dbReference type="Proteomes" id="UP000324222"/>
    </source>
</evidence>
<reference evidence="2 3" key="1">
    <citation type="submission" date="2019-05" db="EMBL/GenBank/DDBJ databases">
        <title>Another draft genome of Portunus trituberculatus and its Hox gene families provides insights of decapod evolution.</title>
        <authorList>
            <person name="Jeong J.-H."/>
            <person name="Song I."/>
            <person name="Kim S."/>
            <person name="Choi T."/>
            <person name="Kim D."/>
            <person name="Ryu S."/>
            <person name="Kim W."/>
        </authorList>
    </citation>
    <scope>NUCLEOTIDE SEQUENCE [LARGE SCALE GENOMIC DNA]</scope>
    <source>
        <tissue evidence="2">Muscle</tissue>
    </source>
</reference>
<protein>
    <recommendedName>
        <fullName evidence="4">Secreted protein</fullName>
    </recommendedName>
</protein>
<feature type="signal peptide" evidence="1">
    <location>
        <begin position="1"/>
        <end position="24"/>
    </location>
</feature>
<dbReference type="Proteomes" id="UP000324222">
    <property type="component" value="Unassembled WGS sequence"/>
</dbReference>
<keyword evidence="3" id="KW-1185">Reference proteome</keyword>
<evidence type="ECO:0000256" key="1">
    <source>
        <dbReference type="SAM" id="SignalP"/>
    </source>
</evidence>
<gene>
    <name evidence="2" type="ORF">E2C01_094822</name>
</gene>
<evidence type="ECO:0008006" key="4">
    <source>
        <dbReference type="Google" id="ProtNLM"/>
    </source>
</evidence>
<feature type="chain" id="PRO_5022980932" description="Secreted protein" evidence="1">
    <location>
        <begin position="25"/>
        <end position="74"/>
    </location>
</feature>
<accession>A0A5B7JX63</accession>
<dbReference type="EMBL" id="VSRR010118238">
    <property type="protein sequence ID" value="MPC99409.1"/>
    <property type="molecule type" value="Genomic_DNA"/>
</dbReference>
<organism evidence="2 3">
    <name type="scientific">Portunus trituberculatus</name>
    <name type="common">Swimming crab</name>
    <name type="synonym">Neptunus trituberculatus</name>
    <dbReference type="NCBI Taxonomy" id="210409"/>
    <lineage>
        <taxon>Eukaryota</taxon>
        <taxon>Metazoa</taxon>
        <taxon>Ecdysozoa</taxon>
        <taxon>Arthropoda</taxon>
        <taxon>Crustacea</taxon>
        <taxon>Multicrustacea</taxon>
        <taxon>Malacostraca</taxon>
        <taxon>Eumalacostraca</taxon>
        <taxon>Eucarida</taxon>
        <taxon>Decapoda</taxon>
        <taxon>Pleocyemata</taxon>
        <taxon>Brachyura</taxon>
        <taxon>Eubrachyura</taxon>
        <taxon>Portunoidea</taxon>
        <taxon>Portunidae</taxon>
        <taxon>Portuninae</taxon>
        <taxon>Portunus</taxon>
    </lineage>
</organism>
<keyword evidence="1" id="KW-0732">Signal</keyword>
<proteinExistence type="predicted"/>
<comment type="caution">
    <text evidence="2">The sequence shown here is derived from an EMBL/GenBank/DDBJ whole genome shotgun (WGS) entry which is preliminary data.</text>
</comment>
<sequence length="74" mass="8218">MYGCKMNTLWLWCFIVLRVEEGEARRDQARRGGPGLEASGRRVGWCFLCADAKGSDLVPPRCPRLPVLPASLAL</sequence>
<evidence type="ECO:0000313" key="2">
    <source>
        <dbReference type="EMBL" id="MPC99409.1"/>
    </source>
</evidence>